<dbReference type="SUPFAM" id="SSF52096">
    <property type="entry name" value="ClpP/crotonase"/>
    <property type="match status" value="1"/>
</dbReference>
<sequence length="713" mass="83471">QQYCTFDPAKFYQYVVLKDCIDTISINQSIFEQNQYAFEQLTEHYVFQDLTNSDLVERKVDFKQELDNVRTKYQSKPTINPFEYFDDLTDITRRIGDSHFALYRPGFFAGIKQYSPLTFKKTEGKWQFRQNDLNLNLFENYKSQFGDIEQYINKPISKINNMEVEVFIQQFADNISHMRYKNQRFTQTVTLDFGQTNYIQYLLNQAEDFIGMFEDGSQFSFFRYCQVNISGLNDTNAQEIFNSFLQTNPFTSQQVPQKQKQNLISQQFEDFVKQTPSSQSSQFTLLSTASNFKFYQHNQSMDFLFVISSSNPEPFKENMQILLDCFMKIKNSSRELRVYINDNQPGGNLEFATFFSLAFNPQQFPIWAKMQLRQSKLTMLLNRVDTFANYFTIFDQQGKIMHSYEQSGNRLENNEWSQQFFNSSYSRFFGFNLEWNADRTDIYKQFYQLNGINKNPDQVFVVTNGICMSAAGFLANSLKQNKMGTFIALGKQYEQLCAVPGGYILFYSTMKYSIFDIIYNNAVNYTTEEINYLKGVYFPHDGDMLTTVFRAYSYDEGEPESLQLIPTDLRQDITHDIVLDIYPSQTEVYDGLLDIMDQIINNKSITGKWGKECGNSNSIMYRINNNNNKSCEKFGCKNGFKKLPTYNDFDCSQRNDKWYTQQPAINYQSITITLSVICGLLLISLLVLIIIWIKKTKKNTTQQHVSSPVLYQE</sequence>
<keyword evidence="1" id="KW-0472">Membrane</keyword>
<gene>
    <name evidence="2" type="ORF">TPC1_13731</name>
</gene>
<dbReference type="InterPro" id="IPR052766">
    <property type="entry name" value="S41A_metabolite_peptidase"/>
</dbReference>
<feature type="non-terminal residue" evidence="2">
    <location>
        <position position="1"/>
    </location>
</feature>
<accession>A0A146KEA0</accession>
<keyword evidence="1" id="KW-1133">Transmembrane helix</keyword>
<dbReference type="InterPro" id="IPR029045">
    <property type="entry name" value="ClpP/crotonase-like_dom_sf"/>
</dbReference>
<proteinExistence type="predicted"/>
<feature type="transmembrane region" description="Helical" evidence="1">
    <location>
        <begin position="670"/>
        <end position="693"/>
    </location>
</feature>
<keyword evidence="1" id="KW-0812">Transmembrane</keyword>
<name>A0A146KEA0_9EUKA</name>
<dbReference type="EMBL" id="GDID01002780">
    <property type="protein sequence ID" value="JAP93826.1"/>
    <property type="molecule type" value="Transcribed_RNA"/>
</dbReference>
<evidence type="ECO:0000313" key="2">
    <source>
        <dbReference type="EMBL" id="JAP93826.1"/>
    </source>
</evidence>
<organism evidence="2">
    <name type="scientific">Trepomonas sp. PC1</name>
    <dbReference type="NCBI Taxonomy" id="1076344"/>
    <lineage>
        <taxon>Eukaryota</taxon>
        <taxon>Metamonada</taxon>
        <taxon>Diplomonadida</taxon>
        <taxon>Hexamitidae</taxon>
        <taxon>Hexamitinae</taxon>
        <taxon>Trepomonas</taxon>
    </lineage>
</organism>
<dbReference type="PANTHER" id="PTHR37049:SF4">
    <property type="entry name" value="RHODANESE DOMAIN-CONTAINING PROTEIN"/>
    <property type="match status" value="1"/>
</dbReference>
<dbReference type="AlphaFoldDB" id="A0A146KEA0"/>
<reference evidence="2" key="1">
    <citation type="submission" date="2015-07" db="EMBL/GenBank/DDBJ databases">
        <title>Adaptation to a free-living lifestyle via gene acquisitions in the diplomonad Trepomonas sp. PC1.</title>
        <authorList>
            <person name="Xu F."/>
            <person name="Jerlstrom-Hultqvist J."/>
            <person name="Kolisko M."/>
            <person name="Simpson A.G.B."/>
            <person name="Roger A.J."/>
            <person name="Svard S.G."/>
            <person name="Andersson J.O."/>
        </authorList>
    </citation>
    <scope>NUCLEOTIDE SEQUENCE</scope>
    <source>
        <strain evidence="2">PC1</strain>
    </source>
</reference>
<protein>
    <submittedName>
        <fullName evidence="2">Uncharacterized protein</fullName>
    </submittedName>
</protein>
<dbReference type="PANTHER" id="PTHR37049">
    <property type="entry name" value="PEPTIDASE S41 FAMILY PROTEIN"/>
    <property type="match status" value="1"/>
</dbReference>
<evidence type="ECO:0000256" key="1">
    <source>
        <dbReference type="SAM" id="Phobius"/>
    </source>
</evidence>